<sequence length="95" mass="10914">MLQKLSSTITRMQKPVRAVVYHYRHLADALIQNDLHNSLHSILHRIRLYSWIYTEAMQVKCLAQGYNSCVPPGNRVVTRPLPHPLYYTAAPSVSI</sequence>
<protein>
    <submittedName>
        <fullName evidence="1">Uncharacterized protein</fullName>
    </submittedName>
</protein>
<organism evidence="1">
    <name type="scientific">Anguilla anguilla</name>
    <name type="common">European freshwater eel</name>
    <name type="synonym">Muraena anguilla</name>
    <dbReference type="NCBI Taxonomy" id="7936"/>
    <lineage>
        <taxon>Eukaryota</taxon>
        <taxon>Metazoa</taxon>
        <taxon>Chordata</taxon>
        <taxon>Craniata</taxon>
        <taxon>Vertebrata</taxon>
        <taxon>Euteleostomi</taxon>
        <taxon>Actinopterygii</taxon>
        <taxon>Neopterygii</taxon>
        <taxon>Teleostei</taxon>
        <taxon>Anguilliformes</taxon>
        <taxon>Anguillidae</taxon>
        <taxon>Anguilla</taxon>
    </lineage>
</organism>
<reference evidence="1" key="1">
    <citation type="submission" date="2014-11" db="EMBL/GenBank/DDBJ databases">
        <authorList>
            <person name="Amaro Gonzalez C."/>
        </authorList>
    </citation>
    <scope>NUCLEOTIDE SEQUENCE</scope>
</reference>
<dbReference type="AlphaFoldDB" id="A0A0E9W8Y4"/>
<evidence type="ECO:0000313" key="1">
    <source>
        <dbReference type="EMBL" id="JAH86050.1"/>
    </source>
</evidence>
<accession>A0A0E9W8Y4</accession>
<reference evidence="1" key="2">
    <citation type="journal article" date="2015" name="Fish Shellfish Immunol.">
        <title>Early steps in the European eel (Anguilla anguilla)-Vibrio vulnificus interaction in the gills: Role of the RtxA13 toxin.</title>
        <authorList>
            <person name="Callol A."/>
            <person name="Pajuelo D."/>
            <person name="Ebbesson L."/>
            <person name="Teles M."/>
            <person name="MacKenzie S."/>
            <person name="Amaro C."/>
        </authorList>
    </citation>
    <scope>NUCLEOTIDE SEQUENCE</scope>
</reference>
<dbReference type="EMBL" id="GBXM01022527">
    <property type="protein sequence ID" value="JAH86050.1"/>
    <property type="molecule type" value="Transcribed_RNA"/>
</dbReference>
<proteinExistence type="predicted"/>
<name>A0A0E9W8Y4_ANGAN</name>